<feature type="region of interest" description="Disordered" evidence="5">
    <location>
        <begin position="277"/>
        <end position="298"/>
    </location>
</feature>
<accession>A0A9Q0XA23</accession>
<organism evidence="8 9">
    <name type="scientific">Phrynocephalus forsythii</name>
    <dbReference type="NCBI Taxonomy" id="171643"/>
    <lineage>
        <taxon>Eukaryota</taxon>
        <taxon>Metazoa</taxon>
        <taxon>Chordata</taxon>
        <taxon>Craniata</taxon>
        <taxon>Vertebrata</taxon>
        <taxon>Euteleostomi</taxon>
        <taxon>Lepidosauria</taxon>
        <taxon>Squamata</taxon>
        <taxon>Bifurcata</taxon>
        <taxon>Unidentata</taxon>
        <taxon>Episquamata</taxon>
        <taxon>Toxicofera</taxon>
        <taxon>Iguania</taxon>
        <taxon>Acrodonta</taxon>
        <taxon>Agamidae</taxon>
        <taxon>Agaminae</taxon>
        <taxon>Phrynocephalus</taxon>
    </lineage>
</organism>
<dbReference type="AlphaFoldDB" id="A0A9Q0XA23"/>
<dbReference type="PROSITE" id="PS50826">
    <property type="entry name" value="RUN"/>
    <property type="match status" value="1"/>
</dbReference>
<dbReference type="SUPFAM" id="SSF140741">
    <property type="entry name" value="RUN domain-like"/>
    <property type="match status" value="1"/>
</dbReference>
<dbReference type="EMBL" id="JAPFRF010000019">
    <property type="protein sequence ID" value="KAJ7307361.1"/>
    <property type="molecule type" value="Genomic_DNA"/>
</dbReference>
<evidence type="ECO:0000313" key="8">
    <source>
        <dbReference type="EMBL" id="KAJ7307361.1"/>
    </source>
</evidence>
<feature type="compositionally biased region" description="Basic and acidic residues" evidence="5">
    <location>
        <begin position="393"/>
        <end position="411"/>
    </location>
</feature>
<dbReference type="SMART" id="SM00593">
    <property type="entry name" value="RUN"/>
    <property type="match status" value="1"/>
</dbReference>
<evidence type="ECO:0000256" key="5">
    <source>
        <dbReference type="SAM" id="MobiDB-lite"/>
    </source>
</evidence>
<gene>
    <name evidence="8" type="ORF">JRQ81_009373</name>
</gene>
<evidence type="ECO:0000256" key="2">
    <source>
        <dbReference type="ARBA" id="ARBA00022443"/>
    </source>
</evidence>
<keyword evidence="3" id="KW-0963">Cytoplasm</keyword>
<comment type="subcellular location">
    <subcellularLocation>
        <location evidence="1">Cytoplasm</location>
    </subcellularLocation>
</comment>
<dbReference type="Gene3D" id="1.20.58.900">
    <property type="match status" value="1"/>
</dbReference>
<dbReference type="PANTHER" id="PTHR15591">
    <property type="entry name" value="RUN AND SH3 DOMAIN CONTAINING"/>
    <property type="match status" value="1"/>
</dbReference>
<dbReference type="FunFam" id="1.20.58.900:FF:000006">
    <property type="entry name" value="RUN and SH3 domain containing 1"/>
    <property type="match status" value="1"/>
</dbReference>
<dbReference type="InterPro" id="IPR004012">
    <property type="entry name" value="Run_dom"/>
</dbReference>
<keyword evidence="4" id="KW-0597">Phosphoprotein</keyword>
<keyword evidence="9" id="KW-1185">Reference proteome</keyword>
<dbReference type="OrthoDB" id="9884296at2759"/>
<keyword evidence="2" id="KW-0728">SH3 domain</keyword>
<dbReference type="InterPro" id="IPR047343">
    <property type="entry name" value="RUSC1_2"/>
</dbReference>
<feature type="signal peptide" evidence="6">
    <location>
        <begin position="1"/>
        <end position="18"/>
    </location>
</feature>
<evidence type="ECO:0000313" key="9">
    <source>
        <dbReference type="Proteomes" id="UP001142489"/>
    </source>
</evidence>
<dbReference type="Proteomes" id="UP001142489">
    <property type="component" value="Unassembled WGS sequence"/>
</dbReference>
<dbReference type="Pfam" id="PF02759">
    <property type="entry name" value="RUN"/>
    <property type="match status" value="1"/>
</dbReference>
<dbReference type="PANTHER" id="PTHR15591:SF11">
    <property type="entry name" value="AP-4 COMPLEX ACCESSORY SUBUNIT RUSC1"/>
    <property type="match status" value="1"/>
</dbReference>
<reference evidence="8" key="1">
    <citation type="journal article" date="2023" name="DNA Res.">
        <title>Chromosome-level genome assembly of Phrynocephalus forsythii using third-generation DNA sequencing and Hi-C analysis.</title>
        <authorList>
            <person name="Qi Y."/>
            <person name="Zhao W."/>
            <person name="Zhao Y."/>
            <person name="Niu C."/>
            <person name="Cao S."/>
            <person name="Zhang Y."/>
        </authorList>
    </citation>
    <scope>NUCLEOTIDE SEQUENCE</scope>
    <source>
        <tissue evidence="8">Muscle</tissue>
    </source>
</reference>
<keyword evidence="6" id="KW-0732">Signal</keyword>
<evidence type="ECO:0000256" key="4">
    <source>
        <dbReference type="ARBA" id="ARBA00022553"/>
    </source>
</evidence>
<evidence type="ECO:0000256" key="1">
    <source>
        <dbReference type="ARBA" id="ARBA00004496"/>
    </source>
</evidence>
<dbReference type="InterPro" id="IPR037213">
    <property type="entry name" value="Run_dom_sf"/>
</dbReference>
<name>A0A9Q0XA23_9SAUR</name>
<proteinExistence type="predicted"/>
<feature type="chain" id="PRO_5040312783" description="RUN domain-containing protein" evidence="6">
    <location>
        <begin position="19"/>
        <end position="417"/>
    </location>
</feature>
<evidence type="ECO:0000256" key="3">
    <source>
        <dbReference type="ARBA" id="ARBA00022490"/>
    </source>
</evidence>
<evidence type="ECO:0000259" key="7">
    <source>
        <dbReference type="PROSITE" id="PS50826"/>
    </source>
</evidence>
<feature type="domain" description="RUN" evidence="7">
    <location>
        <begin position="47"/>
        <end position="191"/>
    </location>
</feature>
<comment type="caution">
    <text evidence="8">The sequence shown here is derived from an EMBL/GenBank/DDBJ whole genome shotgun (WGS) entry which is preliminary data.</text>
</comment>
<dbReference type="GO" id="GO:0031410">
    <property type="term" value="C:cytoplasmic vesicle"/>
    <property type="evidence" value="ECO:0007669"/>
    <property type="project" value="TreeGrafter"/>
</dbReference>
<feature type="region of interest" description="Disordered" evidence="5">
    <location>
        <begin position="347"/>
        <end position="417"/>
    </location>
</feature>
<sequence>MAARLLASTTALLVAVSASVDKIVAHFSSARNLVQKAQLGDSRISPDVGYLVLNTLCPALRALVSDGLKPFQKDVITGQRPSSAWSVVEASAKPGPSTRSLNALYWRVSRLAPLRNNQQRFHAFILGLLNMKQMEQWFSHLQQNSELISALYLPTAFLVLSQGVCHRWSEELLLLLQPLSMLTFQLDLLFEHHHLALEVRPTVPRQAAAPPGGAKEPALSLHAAETDSSGFSLVSFPKLAGGLFEQRSPMDGAWPGATLPQRLLQWGDRLTHAWVGGEGCLRPEPNPEPSQTEPEEKPVGWWQQLSQASGVYVHHPAASPVSKPEGFPYACWAKLRAAMGEALKEASPWMGETSPGANARPQGPGPGEQPAPVSSSQRSRGDKTKVPTAGDHCNGDARAAEENPDARKAPEAGRGSG</sequence>
<evidence type="ECO:0000256" key="6">
    <source>
        <dbReference type="SAM" id="SignalP"/>
    </source>
</evidence>
<protein>
    <recommendedName>
        <fullName evidence="7">RUN domain-containing protein</fullName>
    </recommendedName>
</protein>